<keyword evidence="2" id="KW-1185">Reference proteome</keyword>
<dbReference type="AlphaFoldDB" id="A0A853A3V7"/>
<evidence type="ECO:0000313" key="2">
    <source>
        <dbReference type="Proteomes" id="UP000567795"/>
    </source>
</evidence>
<protein>
    <submittedName>
        <fullName evidence="1">Uncharacterized protein</fullName>
    </submittedName>
</protein>
<dbReference type="Proteomes" id="UP000567795">
    <property type="component" value="Unassembled WGS sequence"/>
</dbReference>
<reference evidence="1 2" key="1">
    <citation type="submission" date="2020-07" db="EMBL/GenBank/DDBJ databases">
        <title>Sequencing the genomes of 1000 actinobacteria strains.</title>
        <authorList>
            <person name="Klenk H.-P."/>
        </authorList>
    </citation>
    <scope>NUCLEOTIDE SEQUENCE [LARGE SCALE GENOMIC DNA]</scope>
    <source>
        <strain evidence="1 2">DSM 42178</strain>
    </source>
</reference>
<organism evidence="1 2">
    <name type="scientific">Allostreptomyces psammosilenae</name>
    <dbReference type="NCBI Taxonomy" id="1892865"/>
    <lineage>
        <taxon>Bacteria</taxon>
        <taxon>Bacillati</taxon>
        <taxon>Actinomycetota</taxon>
        <taxon>Actinomycetes</taxon>
        <taxon>Kitasatosporales</taxon>
        <taxon>Streptomycetaceae</taxon>
        <taxon>Allostreptomyces</taxon>
    </lineage>
</organism>
<comment type="caution">
    <text evidence="1">The sequence shown here is derived from an EMBL/GenBank/DDBJ whole genome shotgun (WGS) entry which is preliminary data.</text>
</comment>
<sequence length="135" mass="14522">MKLAARRMARTLALVLPVVMVMTGTLAVTQVRWAGGADSQLLGPTGSSDAAEEPPQQQLRRHLLAELWENDPGVALDGLAQAMRERPSLTQYCTGIAKELGRAAVEKYKGNLEKARAFARPVCDESFASGVSTAR</sequence>
<dbReference type="EMBL" id="JACBZD010000002">
    <property type="protein sequence ID" value="NYI07564.1"/>
    <property type="molecule type" value="Genomic_DNA"/>
</dbReference>
<gene>
    <name evidence="1" type="ORF">FHU37_004593</name>
</gene>
<name>A0A853A3V7_9ACTN</name>
<proteinExistence type="predicted"/>
<accession>A0A853A3V7</accession>
<evidence type="ECO:0000313" key="1">
    <source>
        <dbReference type="EMBL" id="NYI07564.1"/>
    </source>
</evidence>